<dbReference type="Pfam" id="PF06381">
    <property type="entry name" value="Phage_portal_3"/>
    <property type="match status" value="2"/>
</dbReference>
<evidence type="ECO:0000313" key="2">
    <source>
        <dbReference type="EMBL" id="QGF21226.1"/>
    </source>
</evidence>
<feature type="domain" description="Anti-CBASS protein Acb1-like N-terminal" evidence="1">
    <location>
        <begin position="77"/>
        <end position="156"/>
    </location>
</feature>
<evidence type="ECO:0000313" key="3">
    <source>
        <dbReference type="Proteomes" id="UP000397058"/>
    </source>
</evidence>
<proteinExistence type="predicted"/>
<evidence type="ECO:0000259" key="1">
    <source>
        <dbReference type="Pfam" id="PF06381"/>
    </source>
</evidence>
<reference evidence="2 3" key="1">
    <citation type="submission" date="2019-10" db="EMBL/GenBank/DDBJ databases">
        <authorList>
            <person name="Kumar P."/>
            <person name="Meghvansi M.K."/>
            <person name="Kamboj D.V."/>
        </authorList>
    </citation>
    <scope>NUCLEOTIDE SEQUENCE [LARGE SCALE GENOMIC DNA]</scope>
</reference>
<organism evidence="2 3">
    <name type="scientific">Citrobacter phage HCF1</name>
    <dbReference type="NCBI Taxonomy" id="2849700"/>
    <lineage>
        <taxon>Viruses</taxon>
        <taxon>Duplodnaviria</taxon>
        <taxon>Heunggongvirae</taxon>
        <taxon>Uroviricota</taxon>
        <taxon>Caudoviricetes</taxon>
        <taxon>Drexlerviridae</taxon>
        <taxon>Hicfunavirus</taxon>
        <taxon>Hicfunavirus HCF1</taxon>
    </lineage>
</organism>
<dbReference type="InterPro" id="IPR024459">
    <property type="entry name" value="Acb1-like_N"/>
</dbReference>
<gene>
    <name evidence="2" type="ORF">HCF1_27</name>
</gene>
<accession>A0ABX6D3K3</accession>
<feature type="domain" description="Anti-CBASS protein Acb1-like N-terminal" evidence="1">
    <location>
        <begin position="229"/>
        <end position="391"/>
    </location>
</feature>
<dbReference type="Proteomes" id="UP000397058">
    <property type="component" value="Segment"/>
</dbReference>
<protein>
    <submittedName>
        <fullName evidence="2">Portal protein</fullName>
    </submittedName>
</protein>
<sequence>MRLDGKFIDAFAWARLLGGSGILVMLNDNRKLTSPVKEGAKLEGVVVYDRNQISVEKKVTNPRSVRYGEPEIYKITRRRLDGKFIDAFAWARLLGGSGILVMLNDNRKLTSPVKEGAKLEGVVVYDRNQISVEKKVTNPRSVRYGEPEIYKITRRRLDGKFIDAFAWARLLGGSGILVMLNDNRKLTSPVKEGAKLEGVVVYDRNQISVEKKVTNPRSVRYGEPEIYKITRRLRRKQQAVWKARDLAAMCDDDDGRYAARLRLAQVDDESGVGKAIGIDANDEEYQILNSDVTGVPEFLQEKIDRIVSLTGIHEIILKNKNTGGVSASQNTALSTFYKMIDREREDKYRPLLEFVLPFILDEEEWSVEFEPLTVPSDKEKSEILSKNVESIVKAKSEQIIDLKEARESLRSIAPEIKISDSNTIKIQEPEDIEPEPVKKGIKQCWWHLRKYVS</sequence>
<dbReference type="EMBL" id="MN545971">
    <property type="protein sequence ID" value="QGF21226.1"/>
    <property type="molecule type" value="Genomic_DNA"/>
</dbReference>
<name>A0ABX6D3K3_9CAUD</name>
<keyword evidence="3" id="KW-1185">Reference proteome</keyword>